<comment type="caution">
    <text evidence="1">The sequence shown here is derived from an EMBL/GenBank/DDBJ whole genome shotgun (WGS) entry which is preliminary data.</text>
</comment>
<dbReference type="EMBL" id="WNLP01000001">
    <property type="protein sequence ID" value="MUH59037.1"/>
    <property type="molecule type" value="Genomic_DNA"/>
</dbReference>
<accession>A0A7K1J327</accession>
<reference evidence="1 2" key="1">
    <citation type="submission" date="2019-09" db="EMBL/GenBank/DDBJ databases">
        <title>Bifidobacterium canis sp. nov., isolated from the digestive tract of German Shepherd dog puppy.</title>
        <authorList>
            <person name="Bunesova V."/>
        </authorList>
    </citation>
    <scope>NUCLEOTIDE SEQUENCE [LARGE SCALE GENOMIC DNA]</scope>
    <source>
        <strain evidence="1 2">GSD1FS</strain>
    </source>
</reference>
<evidence type="ECO:0000313" key="1">
    <source>
        <dbReference type="EMBL" id="MUH59037.1"/>
    </source>
</evidence>
<protein>
    <submittedName>
        <fullName evidence="1">Uncharacterized protein</fullName>
    </submittedName>
</protein>
<keyword evidence="2" id="KW-1185">Reference proteome</keyword>
<proteinExistence type="predicted"/>
<dbReference type="AlphaFoldDB" id="A0A7K1J327"/>
<dbReference type="Proteomes" id="UP000487882">
    <property type="component" value="Unassembled WGS sequence"/>
</dbReference>
<organism evidence="1 2">
    <name type="scientific">Bifidobacterium canis</name>
    <dbReference type="NCBI Taxonomy" id="2610880"/>
    <lineage>
        <taxon>Bacteria</taxon>
        <taxon>Bacillati</taxon>
        <taxon>Actinomycetota</taxon>
        <taxon>Actinomycetes</taxon>
        <taxon>Bifidobacteriales</taxon>
        <taxon>Bifidobacteriaceae</taxon>
        <taxon>Bifidobacterium</taxon>
    </lineage>
</organism>
<name>A0A7K1J327_9BIFI</name>
<sequence>MHCLQRGELPRSSSFVEHGFGDLDIDSAVESLGDEINLATAKAPYMHVKPTPAQLCRNDVLQLEPIVLRGESGRDIA</sequence>
<gene>
    <name evidence="1" type="ORF">GSD1FS_0349</name>
</gene>
<evidence type="ECO:0000313" key="2">
    <source>
        <dbReference type="Proteomes" id="UP000487882"/>
    </source>
</evidence>